<dbReference type="RefSeq" id="WP_179721963.1">
    <property type="nucleotide sequence ID" value="NZ_JACBZT010000001.1"/>
</dbReference>
<proteinExistence type="predicted"/>
<name>A0A853CM10_9ACTN</name>
<reference evidence="1 2" key="1">
    <citation type="submission" date="2020-07" db="EMBL/GenBank/DDBJ databases">
        <title>Sequencing the genomes of 1000 actinobacteria strains.</title>
        <authorList>
            <person name="Klenk H.-P."/>
        </authorList>
    </citation>
    <scope>NUCLEOTIDE SEQUENCE [LARGE SCALE GENOMIC DNA]</scope>
    <source>
        <strain evidence="1 2">DSM 104001</strain>
    </source>
</reference>
<evidence type="ECO:0000313" key="1">
    <source>
        <dbReference type="EMBL" id="NYJ08945.1"/>
    </source>
</evidence>
<keyword evidence="2" id="KW-1185">Reference proteome</keyword>
<gene>
    <name evidence="1" type="ORF">GGQ55_005223</name>
</gene>
<protein>
    <submittedName>
        <fullName evidence="1">Uncharacterized protein</fullName>
    </submittedName>
</protein>
<comment type="caution">
    <text evidence="1">The sequence shown here is derived from an EMBL/GenBank/DDBJ whole genome shotgun (WGS) entry which is preliminary data.</text>
</comment>
<dbReference type="AlphaFoldDB" id="A0A853CM10"/>
<sequence>MDPLARPLDDVWFTRDLPVLRAIARLVDAPQHGGAPYLGQVVPASGLPKPDVTAAARALVDSGYVEALTNYAGEIVRFTGISAEARRLAGLWPTPQGEWARLVEQLAVRAANAPTDVERQRWRAMAEAADALGEDDGALLMAALIGGYVPRRR</sequence>
<dbReference type="Proteomes" id="UP000541969">
    <property type="component" value="Unassembled WGS sequence"/>
</dbReference>
<evidence type="ECO:0000313" key="2">
    <source>
        <dbReference type="Proteomes" id="UP000541969"/>
    </source>
</evidence>
<accession>A0A853CM10</accession>
<organism evidence="1 2">
    <name type="scientific">Petropleomorpha daqingensis</name>
    <dbReference type="NCBI Taxonomy" id="2026353"/>
    <lineage>
        <taxon>Bacteria</taxon>
        <taxon>Bacillati</taxon>
        <taxon>Actinomycetota</taxon>
        <taxon>Actinomycetes</taxon>
        <taxon>Geodermatophilales</taxon>
        <taxon>Geodermatophilaceae</taxon>
        <taxon>Petropleomorpha</taxon>
    </lineage>
</organism>
<dbReference type="EMBL" id="JACBZT010000001">
    <property type="protein sequence ID" value="NYJ08945.1"/>
    <property type="molecule type" value="Genomic_DNA"/>
</dbReference>